<gene>
    <name evidence="2" type="ORF">HMPREF1557_01101</name>
</gene>
<proteinExistence type="predicted"/>
<feature type="transmembrane region" description="Helical" evidence="1">
    <location>
        <begin position="16"/>
        <end position="34"/>
    </location>
</feature>
<dbReference type="SUPFAM" id="SSF53474">
    <property type="entry name" value="alpha/beta-Hydrolases"/>
    <property type="match status" value="1"/>
</dbReference>
<protein>
    <submittedName>
        <fullName evidence="2">Putative esterase</fullName>
    </submittedName>
</protein>
<keyword evidence="1" id="KW-0812">Transmembrane</keyword>
<dbReference type="Gene3D" id="3.40.50.1820">
    <property type="entry name" value="alpha/beta hydrolase"/>
    <property type="match status" value="1"/>
</dbReference>
<accession>U2KGH1</accession>
<evidence type="ECO:0000313" key="2">
    <source>
        <dbReference type="EMBL" id="ERJ76264.1"/>
    </source>
</evidence>
<dbReference type="InterPro" id="IPR050583">
    <property type="entry name" value="Mycobacterial_A85_antigen"/>
</dbReference>
<reference evidence="2 3" key="1">
    <citation type="submission" date="2013-06" db="EMBL/GenBank/DDBJ databases">
        <authorList>
            <person name="Weinstock G."/>
            <person name="Sodergren E."/>
            <person name="Lobos E.A."/>
            <person name="Fulton L."/>
            <person name="Fulton R."/>
            <person name="Courtney L."/>
            <person name="Fronick C."/>
            <person name="O'Laughlin M."/>
            <person name="Godfrey J."/>
            <person name="Wilson R.M."/>
            <person name="Miner T."/>
            <person name="Farmer C."/>
            <person name="Delehaunty K."/>
            <person name="Cordes M."/>
            <person name="Minx P."/>
            <person name="Tomlinson C."/>
            <person name="Chen J."/>
            <person name="Wollam A."/>
            <person name="Pepin K.H."/>
            <person name="Bhonagiri V."/>
            <person name="Zhang X."/>
            <person name="Warren W."/>
            <person name="Mitreva M."/>
            <person name="Mardis E.R."/>
            <person name="Wilson R.K."/>
        </authorList>
    </citation>
    <scope>NUCLEOTIDE SEQUENCE [LARGE SCALE GENOMIC DNA]</scope>
    <source>
        <strain evidence="2 3">W1703</strain>
    </source>
</reference>
<dbReference type="Proteomes" id="UP000016617">
    <property type="component" value="Unassembled WGS sequence"/>
</dbReference>
<dbReference type="EMBL" id="AWVA01000067">
    <property type="protein sequence ID" value="ERJ76264.1"/>
    <property type="molecule type" value="Genomic_DNA"/>
</dbReference>
<evidence type="ECO:0000313" key="3">
    <source>
        <dbReference type="Proteomes" id="UP000016617"/>
    </source>
</evidence>
<keyword evidence="1" id="KW-1133">Transmembrane helix</keyword>
<dbReference type="PANTHER" id="PTHR48098:SF6">
    <property type="entry name" value="FERRI-BACILLIBACTIN ESTERASE BESA"/>
    <property type="match status" value="1"/>
</dbReference>
<keyword evidence="1" id="KW-0472">Membrane</keyword>
<dbReference type="InterPro" id="IPR000801">
    <property type="entry name" value="Esterase-like"/>
</dbReference>
<dbReference type="PANTHER" id="PTHR48098">
    <property type="entry name" value="ENTEROCHELIN ESTERASE-RELATED"/>
    <property type="match status" value="1"/>
</dbReference>
<dbReference type="Pfam" id="PF00756">
    <property type="entry name" value="Esterase"/>
    <property type="match status" value="1"/>
</dbReference>
<organism evidence="2 3">
    <name type="scientific">Streptococcus sobrinus W1703</name>
    <dbReference type="NCBI Taxonomy" id="1227275"/>
    <lineage>
        <taxon>Bacteria</taxon>
        <taxon>Bacillati</taxon>
        <taxon>Bacillota</taxon>
        <taxon>Bacilli</taxon>
        <taxon>Lactobacillales</taxon>
        <taxon>Streptococcaceae</taxon>
        <taxon>Streptococcus</taxon>
    </lineage>
</organism>
<dbReference type="HOGENOM" id="CLU_039834_1_2_9"/>
<comment type="caution">
    <text evidence="2">The sequence shown here is derived from an EMBL/GenBank/DDBJ whole genome shotgun (WGS) entry which is preliminary data.</text>
</comment>
<dbReference type="InterPro" id="IPR029058">
    <property type="entry name" value="AB_hydrolase_fold"/>
</dbReference>
<dbReference type="PATRIC" id="fig|1227275.3.peg.975"/>
<sequence length="317" mass="36910">MLSTRKVLQNHQKNDFLVILILFSFLAFYAIIWANTRWGKAMRRTKLNNYYLEMEEHYLHLPYYDEERRIRVLLPKDYNKEDWASYPVLYMHDGQNIFYSKESFSGYSWKIIPTIKKHKELPKVIIVGIDNAEGNRLNEYAPWMTDVGTTPETASVGGDGMAYGEWVINTVKPFIDKTYRTKPDREHTLLAGSSMGGIITAYMGAAYPETFGGLGVFSLASWFSERDFLRYCDSHPLDKDTNVYIQVGTKEGDEVDEAFAPNMNQAYIDCSLHYYQSLLKSGSPMDKIELRVMANEIHHEKYWADHFLEFLEFTLKE</sequence>
<dbReference type="AlphaFoldDB" id="U2KGH1"/>
<name>U2KGH1_9STRE</name>
<evidence type="ECO:0000256" key="1">
    <source>
        <dbReference type="SAM" id="Phobius"/>
    </source>
</evidence>